<dbReference type="AlphaFoldDB" id="A0A0M9FTN5"/>
<feature type="compositionally biased region" description="Polar residues" evidence="1">
    <location>
        <begin position="254"/>
        <end position="264"/>
    </location>
</feature>
<accession>A0A0M9FTN5</accession>
<dbReference type="RefSeq" id="XP_015654186.1">
    <property type="nucleotide sequence ID" value="XM_015807237.1"/>
</dbReference>
<dbReference type="VEuPathDB" id="TriTrypDB:LpyrH10_23_0710"/>
<dbReference type="EMBL" id="LGTL01000023">
    <property type="protein sequence ID" value="KPA75747.1"/>
    <property type="molecule type" value="Genomic_DNA"/>
</dbReference>
<dbReference type="OMA" id="RDDCALS"/>
<evidence type="ECO:0000313" key="2">
    <source>
        <dbReference type="EMBL" id="KPA75747.1"/>
    </source>
</evidence>
<evidence type="ECO:0000313" key="3">
    <source>
        <dbReference type="Proteomes" id="UP000037923"/>
    </source>
</evidence>
<keyword evidence="3" id="KW-1185">Reference proteome</keyword>
<feature type="compositionally biased region" description="Low complexity" evidence="1">
    <location>
        <begin position="173"/>
        <end position="184"/>
    </location>
</feature>
<sequence>MQRELRRCYMALDDYEVVVAQLRQECTEAWAAHHQLQRQWVQREAELTVQINAARGSERDAEVRKTENGDDRHLAESNCSVEDTDVKACLQTTWRETVDALRRAFHEEKATHTATRRELDAALVAEKRWRTRAAELHRWRNRVCRQLDDSSLVSADTSEKHAAATGVGSTQVSPSHSPFFPGPGNQHPECVHASNGSSPAPRFHSPPHPHQAPSRPHADTAESAYNMADASVLSALTNASAAKDSNGKAAEKSVVNTTTGTVDRSSASSTDASGLSQDDCAGDATAAVGSGRVRVETPEFEPQEEPAEDLIIQMPSQPQLSRSPLHTGPAPHAVTEAARRTQEAGADNEINPSCIASPPTDAGCINDPALAPEGRELAAPLEKATQATKQAQHQEQQRRQLAFPPPTFAMTTDVPGSHKSVCMPWSAKDTSDASRSAVVLAERKCKELLGALLDKERQLALIAEERTKYKRLYVEQTAKQPT</sequence>
<organism evidence="2 3">
    <name type="scientific">Leptomonas pyrrhocoris</name>
    <name type="common">Firebug parasite</name>
    <dbReference type="NCBI Taxonomy" id="157538"/>
    <lineage>
        <taxon>Eukaryota</taxon>
        <taxon>Discoba</taxon>
        <taxon>Euglenozoa</taxon>
        <taxon>Kinetoplastea</taxon>
        <taxon>Metakinetoplastina</taxon>
        <taxon>Trypanosomatida</taxon>
        <taxon>Trypanosomatidae</taxon>
        <taxon>Leishmaniinae</taxon>
        <taxon>Leptomonas</taxon>
    </lineage>
</organism>
<gene>
    <name evidence="2" type="ORF">ABB37_08286</name>
</gene>
<comment type="caution">
    <text evidence="2">The sequence shown here is derived from an EMBL/GenBank/DDBJ whole genome shotgun (WGS) entry which is preliminary data.</text>
</comment>
<reference evidence="2 3" key="1">
    <citation type="submission" date="2015-07" db="EMBL/GenBank/DDBJ databases">
        <title>High-quality genome of monoxenous trypanosomatid Leptomonas pyrrhocoris.</title>
        <authorList>
            <person name="Flegontov P."/>
            <person name="Butenko A."/>
            <person name="Firsov S."/>
            <person name="Vlcek C."/>
            <person name="Logacheva M.D."/>
            <person name="Field M."/>
            <person name="Filatov D."/>
            <person name="Flegontova O."/>
            <person name="Gerasimov E."/>
            <person name="Jackson A.P."/>
            <person name="Kelly S."/>
            <person name="Opperdoes F."/>
            <person name="O'Reilly A."/>
            <person name="Votypka J."/>
            <person name="Yurchenko V."/>
            <person name="Lukes J."/>
        </authorList>
    </citation>
    <scope>NUCLEOTIDE SEQUENCE [LARGE SCALE GENOMIC DNA]</scope>
    <source>
        <strain evidence="2">H10</strain>
    </source>
</reference>
<feature type="region of interest" description="Disordered" evidence="1">
    <location>
        <begin position="320"/>
        <end position="359"/>
    </location>
</feature>
<dbReference type="Proteomes" id="UP000037923">
    <property type="component" value="Unassembled WGS sequence"/>
</dbReference>
<feature type="compositionally biased region" description="Low complexity" evidence="1">
    <location>
        <begin position="265"/>
        <end position="276"/>
    </location>
</feature>
<dbReference type="GeneID" id="26908571"/>
<feature type="region of interest" description="Disordered" evidence="1">
    <location>
        <begin position="158"/>
        <end position="219"/>
    </location>
</feature>
<dbReference type="OrthoDB" id="266087at2759"/>
<feature type="region of interest" description="Disordered" evidence="1">
    <location>
        <begin position="242"/>
        <end position="283"/>
    </location>
</feature>
<proteinExistence type="predicted"/>
<protein>
    <submittedName>
        <fullName evidence="2">Uncharacterized protein</fullName>
    </submittedName>
</protein>
<evidence type="ECO:0000256" key="1">
    <source>
        <dbReference type="SAM" id="MobiDB-lite"/>
    </source>
</evidence>
<name>A0A0M9FTN5_LEPPY</name>